<dbReference type="GO" id="GO:0033214">
    <property type="term" value="P:siderophore-iron import into cell"/>
    <property type="evidence" value="ECO:0007669"/>
    <property type="project" value="TreeGrafter"/>
</dbReference>
<dbReference type="FunFam" id="1.10.3470.10:FF:000001">
    <property type="entry name" value="Vitamin B12 ABC transporter permease BtuC"/>
    <property type="match status" value="1"/>
</dbReference>
<feature type="transmembrane region" description="Helical" evidence="8">
    <location>
        <begin position="240"/>
        <end position="263"/>
    </location>
</feature>
<comment type="subcellular location">
    <subcellularLocation>
        <location evidence="1">Cell membrane</location>
        <topology evidence="1">Multi-pass membrane protein</topology>
    </subcellularLocation>
</comment>
<comment type="caution">
    <text evidence="10">The sequence shown here is derived from an EMBL/GenBank/DDBJ whole genome shotgun (WGS) entry which is preliminary data.</text>
</comment>
<evidence type="ECO:0000256" key="3">
    <source>
        <dbReference type="ARBA" id="ARBA00022448"/>
    </source>
</evidence>
<dbReference type="OrthoDB" id="9811721at2"/>
<feature type="transmembrane region" description="Helical" evidence="8">
    <location>
        <begin position="304"/>
        <end position="324"/>
    </location>
</feature>
<evidence type="ECO:0000313" key="10">
    <source>
        <dbReference type="EMBL" id="RHF52107.1"/>
    </source>
</evidence>
<dbReference type="GO" id="GO:0005886">
    <property type="term" value="C:plasma membrane"/>
    <property type="evidence" value="ECO:0007669"/>
    <property type="project" value="UniProtKB-SubCell"/>
</dbReference>
<feature type="transmembrane region" description="Helical" evidence="8">
    <location>
        <begin position="275"/>
        <end position="297"/>
    </location>
</feature>
<evidence type="ECO:0000256" key="8">
    <source>
        <dbReference type="SAM" id="Phobius"/>
    </source>
</evidence>
<evidence type="ECO:0000256" key="7">
    <source>
        <dbReference type="ARBA" id="ARBA00023136"/>
    </source>
</evidence>
<feature type="transmembrane region" description="Helical" evidence="8">
    <location>
        <begin position="60"/>
        <end position="80"/>
    </location>
</feature>
<accession>A0A414NXT4</accession>
<evidence type="ECO:0000256" key="4">
    <source>
        <dbReference type="ARBA" id="ARBA00022475"/>
    </source>
</evidence>
<sequence length="331" mass="33968">MVSTKRVALLAVVLLAVLGALALFSLTVGMRAIPLSGVLHALQSAGSQEPSDLVVWTLRLPRLLAALVCGVSFAVAGALMQGVTNNPLASPSILGINAGASFGLALAMIFLPAASLQVTIVSAFFGAALATAFILVLASFKHGLTPVYIALAGTAVSAVFLAVTQVLVVFFDVAQELSYWTAGGISGIRMTAILGVVPWTILGLVLAVSVSRSVTLLSFGEEMAIGLGGRLSRIRLRAGLAVLILAGAAVAVAGPVGFVGLVVPHITRRIVGIDYRLVVPFSALLGALLVLVADMVARTVAPPFEIPLGAVTALVGVPFFLYLANRKEVRG</sequence>
<feature type="transmembrane region" description="Helical" evidence="8">
    <location>
        <begin position="92"/>
        <end position="114"/>
    </location>
</feature>
<keyword evidence="6 8" id="KW-1133">Transmembrane helix</keyword>
<name>A0A414NXT4_9FIRM</name>
<feature type="transmembrane region" description="Helical" evidence="8">
    <location>
        <begin position="191"/>
        <end position="219"/>
    </location>
</feature>
<dbReference type="Proteomes" id="UP000283442">
    <property type="component" value="Unassembled WGS sequence"/>
</dbReference>
<dbReference type="Pfam" id="PF01032">
    <property type="entry name" value="FecCD"/>
    <property type="match status" value="1"/>
</dbReference>
<dbReference type="SUPFAM" id="SSF81345">
    <property type="entry name" value="ABC transporter involved in vitamin B12 uptake, BtuC"/>
    <property type="match status" value="1"/>
</dbReference>
<feature type="transmembrane region" description="Helical" evidence="8">
    <location>
        <begin position="120"/>
        <end position="140"/>
    </location>
</feature>
<organism evidence="10 11">
    <name type="scientific">Mitsuokella multacida</name>
    <dbReference type="NCBI Taxonomy" id="52226"/>
    <lineage>
        <taxon>Bacteria</taxon>
        <taxon>Bacillati</taxon>
        <taxon>Bacillota</taxon>
        <taxon>Negativicutes</taxon>
        <taxon>Selenomonadales</taxon>
        <taxon>Selenomonadaceae</taxon>
        <taxon>Mitsuokella</taxon>
    </lineage>
</organism>
<feature type="transmembrane region" description="Helical" evidence="8">
    <location>
        <begin position="147"/>
        <end position="171"/>
    </location>
</feature>
<dbReference type="AlphaFoldDB" id="A0A414NXT4"/>
<keyword evidence="7 8" id="KW-0472">Membrane</keyword>
<feature type="domain" description="ABC transmembrane type-1" evidence="9">
    <location>
        <begin position="1"/>
        <end position="146"/>
    </location>
</feature>
<evidence type="ECO:0000256" key="1">
    <source>
        <dbReference type="ARBA" id="ARBA00004651"/>
    </source>
</evidence>
<evidence type="ECO:0000259" key="9">
    <source>
        <dbReference type="PROSITE" id="PS50928"/>
    </source>
</evidence>
<dbReference type="InterPro" id="IPR000522">
    <property type="entry name" value="ABC_transptr_permease_BtuC"/>
</dbReference>
<dbReference type="PROSITE" id="PS50928">
    <property type="entry name" value="ABC_TM1"/>
    <property type="match status" value="1"/>
</dbReference>
<evidence type="ECO:0000313" key="11">
    <source>
        <dbReference type="Proteomes" id="UP000283442"/>
    </source>
</evidence>
<dbReference type="RefSeq" id="WP_118175810.1">
    <property type="nucleotide sequence ID" value="NZ_CP195933.1"/>
</dbReference>
<keyword evidence="5 8" id="KW-0812">Transmembrane</keyword>
<keyword evidence="4" id="KW-1003">Cell membrane</keyword>
<dbReference type="PANTHER" id="PTHR30472">
    <property type="entry name" value="FERRIC ENTEROBACTIN TRANSPORT SYSTEM PERMEASE PROTEIN"/>
    <property type="match status" value="1"/>
</dbReference>
<dbReference type="PANTHER" id="PTHR30472:SF1">
    <property type="entry name" value="FE(3+) DICITRATE TRANSPORT SYSTEM PERMEASE PROTEIN FECC-RELATED"/>
    <property type="match status" value="1"/>
</dbReference>
<comment type="similarity">
    <text evidence="2">Belongs to the binding-protein-dependent transport system permease family. FecCD subfamily.</text>
</comment>
<evidence type="ECO:0000256" key="6">
    <source>
        <dbReference type="ARBA" id="ARBA00022989"/>
    </source>
</evidence>
<proteinExistence type="inferred from homology"/>
<evidence type="ECO:0000256" key="2">
    <source>
        <dbReference type="ARBA" id="ARBA00007935"/>
    </source>
</evidence>
<gene>
    <name evidence="10" type="ORF">DW674_05380</name>
</gene>
<dbReference type="InterPro" id="IPR037294">
    <property type="entry name" value="ABC_BtuC-like"/>
</dbReference>
<protein>
    <submittedName>
        <fullName evidence="10">Iron ABC transporter permease</fullName>
    </submittedName>
</protein>
<dbReference type="EMBL" id="QRHE01000004">
    <property type="protein sequence ID" value="RHF52107.1"/>
    <property type="molecule type" value="Genomic_DNA"/>
</dbReference>
<evidence type="ECO:0000256" key="5">
    <source>
        <dbReference type="ARBA" id="ARBA00022692"/>
    </source>
</evidence>
<dbReference type="CDD" id="cd06550">
    <property type="entry name" value="TM_ABC_iron-siderophores_like"/>
    <property type="match status" value="1"/>
</dbReference>
<reference evidence="10 11" key="1">
    <citation type="submission" date="2018-08" db="EMBL/GenBank/DDBJ databases">
        <title>A genome reference for cultivated species of the human gut microbiota.</title>
        <authorList>
            <person name="Zou Y."/>
            <person name="Xue W."/>
            <person name="Luo G."/>
        </authorList>
    </citation>
    <scope>NUCLEOTIDE SEQUENCE [LARGE SCALE GENOMIC DNA]</scope>
    <source>
        <strain evidence="10 11">AM25-21AC</strain>
    </source>
</reference>
<dbReference type="Gene3D" id="1.10.3470.10">
    <property type="entry name" value="ABC transporter involved in vitamin B12 uptake, BtuC"/>
    <property type="match status" value="1"/>
</dbReference>
<dbReference type="GO" id="GO:0022857">
    <property type="term" value="F:transmembrane transporter activity"/>
    <property type="evidence" value="ECO:0007669"/>
    <property type="project" value="InterPro"/>
</dbReference>
<dbReference type="InterPro" id="IPR000515">
    <property type="entry name" value="MetI-like"/>
</dbReference>
<keyword evidence="3" id="KW-0813">Transport</keyword>